<protein>
    <submittedName>
        <fullName evidence="3">Uncharacterized protein</fullName>
    </submittedName>
</protein>
<name>A0AAE0CGH2_9CHLO</name>
<dbReference type="Proteomes" id="UP001190700">
    <property type="component" value="Unassembled WGS sequence"/>
</dbReference>
<dbReference type="EMBL" id="LGRX02023386">
    <property type="protein sequence ID" value="KAK3254591.1"/>
    <property type="molecule type" value="Genomic_DNA"/>
</dbReference>
<sequence>MAFQMKLTFFALAIILISYGTDAQSCSWIKYENTDSEGHSNWGDKCFGCEVEDCKSFCAQHDQCTGFSTFHDNCYYRNSTSLKEDMEISVFNVNADGVDLYVKSICDDLECGATDNKTTCDLVKFNLKFPDTKSTLHVVNCKGEEITTTYKMTVGEQIELMCKDEYAEWGDEKQTKGDRTITECQENGRLTTDWNIKHLEARHLHCGGTSANSLNCGSGSSATCSLSDITLPSTDLHMQVQDCEDTVLTTGGLKTDQQIQLSCKEGYAQSGHGNGTITSCKSDGSIPGFDYDALIAGNAIHCISTSDDLITTSEKEKSGNSTSTLFEGFAADSSSASANSWSGQFVFITIGCVVAAIAVTVYKQRSQRREDGSRQELATLVTPAEEEA</sequence>
<dbReference type="AlphaFoldDB" id="A0AAE0CGH2"/>
<evidence type="ECO:0000256" key="2">
    <source>
        <dbReference type="SAM" id="SignalP"/>
    </source>
</evidence>
<evidence type="ECO:0000256" key="1">
    <source>
        <dbReference type="SAM" id="Phobius"/>
    </source>
</evidence>
<keyword evidence="4" id="KW-1185">Reference proteome</keyword>
<organism evidence="3 4">
    <name type="scientific">Cymbomonas tetramitiformis</name>
    <dbReference type="NCBI Taxonomy" id="36881"/>
    <lineage>
        <taxon>Eukaryota</taxon>
        <taxon>Viridiplantae</taxon>
        <taxon>Chlorophyta</taxon>
        <taxon>Pyramimonadophyceae</taxon>
        <taxon>Pyramimonadales</taxon>
        <taxon>Pyramimonadaceae</taxon>
        <taxon>Cymbomonas</taxon>
    </lineage>
</organism>
<accession>A0AAE0CGH2</accession>
<reference evidence="3 4" key="1">
    <citation type="journal article" date="2015" name="Genome Biol. Evol.">
        <title>Comparative Genomics of a Bacterivorous Green Alga Reveals Evolutionary Causalities and Consequences of Phago-Mixotrophic Mode of Nutrition.</title>
        <authorList>
            <person name="Burns J.A."/>
            <person name="Paasch A."/>
            <person name="Narechania A."/>
            <person name="Kim E."/>
        </authorList>
    </citation>
    <scope>NUCLEOTIDE SEQUENCE [LARGE SCALE GENOMIC DNA]</scope>
    <source>
        <strain evidence="3 4">PLY_AMNH</strain>
    </source>
</reference>
<keyword evidence="1" id="KW-0472">Membrane</keyword>
<feature type="transmembrane region" description="Helical" evidence="1">
    <location>
        <begin position="341"/>
        <end position="362"/>
    </location>
</feature>
<keyword evidence="1" id="KW-0812">Transmembrane</keyword>
<evidence type="ECO:0000313" key="4">
    <source>
        <dbReference type="Proteomes" id="UP001190700"/>
    </source>
</evidence>
<feature type="chain" id="PRO_5042133300" evidence="2">
    <location>
        <begin position="24"/>
        <end position="388"/>
    </location>
</feature>
<evidence type="ECO:0000313" key="3">
    <source>
        <dbReference type="EMBL" id="KAK3254591.1"/>
    </source>
</evidence>
<keyword evidence="1" id="KW-1133">Transmembrane helix</keyword>
<comment type="caution">
    <text evidence="3">The sequence shown here is derived from an EMBL/GenBank/DDBJ whole genome shotgun (WGS) entry which is preliminary data.</text>
</comment>
<feature type="signal peptide" evidence="2">
    <location>
        <begin position="1"/>
        <end position="23"/>
    </location>
</feature>
<keyword evidence="2" id="KW-0732">Signal</keyword>
<gene>
    <name evidence="3" type="ORF">CYMTET_36196</name>
</gene>
<proteinExistence type="predicted"/>